<accession>A0A927BB62</accession>
<comment type="caution">
    <text evidence="1">The sequence shown here is derived from an EMBL/GenBank/DDBJ whole genome shotgun (WGS) entry which is preliminary data.</text>
</comment>
<name>A0A927BB62_9BACT</name>
<protein>
    <submittedName>
        <fullName evidence="1">Uncharacterized protein</fullName>
    </submittedName>
</protein>
<organism evidence="1 2">
    <name type="scientific">Hymenobacter montanus</name>
    <dbReference type="NCBI Taxonomy" id="2771359"/>
    <lineage>
        <taxon>Bacteria</taxon>
        <taxon>Pseudomonadati</taxon>
        <taxon>Bacteroidota</taxon>
        <taxon>Cytophagia</taxon>
        <taxon>Cytophagales</taxon>
        <taxon>Hymenobacteraceae</taxon>
        <taxon>Hymenobacter</taxon>
    </lineage>
</organism>
<proteinExistence type="predicted"/>
<keyword evidence="2" id="KW-1185">Reference proteome</keyword>
<gene>
    <name evidence="1" type="ORF">IC235_06430</name>
</gene>
<sequence length="205" mass="24380">MDFERIKILRQTISVPLDRATELIRNNNGDLLACQQEFHISTIKDISNITECDEETAREVYKICNYDKAKAIERIHARKVIITTREDKVRKNEIGFILWPEDRNGEGYKIIKRDDIFIPINDFEYAIHCFRSVFPLQDPWDKSREECFDCCGYNHFDAETCRQIVERVNRIKAGDPKVMRFLQELIQWFDDKLKYADYIVVYGNL</sequence>
<dbReference type="EMBL" id="JACXAD010000005">
    <property type="protein sequence ID" value="MBD2767525.1"/>
    <property type="molecule type" value="Genomic_DNA"/>
</dbReference>
<dbReference type="RefSeq" id="WP_191004342.1">
    <property type="nucleotide sequence ID" value="NZ_JACXAD010000005.1"/>
</dbReference>
<reference evidence="1" key="1">
    <citation type="submission" date="2020-09" db="EMBL/GenBank/DDBJ databases">
        <authorList>
            <person name="Kim M.K."/>
        </authorList>
    </citation>
    <scope>NUCLEOTIDE SEQUENCE</scope>
    <source>
        <strain evidence="1">BT664</strain>
    </source>
</reference>
<evidence type="ECO:0000313" key="1">
    <source>
        <dbReference type="EMBL" id="MBD2767525.1"/>
    </source>
</evidence>
<dbReference type="AlphaFoldDB" id="A0A927BB62"/>
<dbReference type="Proteomes" id="UP000612233">
    <property type="component" value="Unassembled WGS sequence"/>
</dbReference>
<evidence type="ECO:0000313" key="2">
    <source>
        <dbReference type="Proteomes" id="UP000612233"/>
    </source>
</evidence>